<proteinExistence type="predicted"/>
<dbReference type="Proteomes" id="UP001379533">
    <property type="component" value="Chromosome"/>
</dbReference>
<organism evidence="2 3">
    <name type="scientific">Pendulispora brunnea</name>
    <dbReference type="NCBI Taxonomy" id="2905690"/>
    <lineage>
        <taxon>Bacteria</taxon>
        <taxon>Pseudomonadati</taxon>
        <taxon>Myxococcota</taxon>
        <taxon>Myxococcia</taxon>
        <taxon>Myxococcales</taxon>
        <taxon>Sorangiineae</taxon>
        <taxon>Pendulisporaceae</taxon>
        <taxon>Pendulispora</taxon>
    </lineage>
</organism>
<feature type="chain" id="PRO_5046567484" evidence="1">
    <location>
        <begin position="23"/>
        <end position="204"/>
    </location>
</feature>
<accession>A0ABZ2K0F1</accession>
<gene>
    <name evidence="2" type="ORF">LZC95_29090</name>
</gene>
<reference evidence="2 3" key="1">
    <citation type="submission" date="2021-12" db="EMBL/GenBank/DDBJ databases">
        <title>Discovery of the Pendulisporaceae a myxobacterial family with distinct sporulation behavior and unique specialized metabolism.</title>
        <authorList>
            <person name="Garcia R."/>
            <person name="Popoff A."/>
            <person name="Bader C.D."/>
            <person name="Loehr J."/>
            <person name="Walesch S."/>
            <person name="Walt C."/>
            <person name="Boldt J."/>
            <person name="Bunk B."/>
            <person name="Haeckl F.J.F.P.J."/>
            <person name="Gunesch A.P."/>
            <person name="Birkelbach J."/>
            <person name="Nuebel U."/>
            <person name="Pietschmann T."/>
            <person name="Bach T."/>
            <person name="Mueller R."/>
        </authorList>
    </citation>
    <scope>NUCLEOTIDE SEQUENCE [LARGE SCALE GENOMIC DNA]</scope>
    <source>
        <strain evidence="2 3">MSr12523</strain>
    </source>
</reference>
<feature type="signal peptide" evidence="1">
    <location>
        <begin position="1"/>
        <end position="22"/>
    </location>
</feature>
<name>A0ABZ2K0F1_9BACT</name>
<keyword evidence="3" id="KW-1185">Reference proteome</keyword>
<evidence type="ECO:0000313" key="3">
    <source>
        <dbReference type="Proteomes" id="UP001379533"/>
    </source>
</evidence>
<evidence type="ECO:0000256" key="1">
    <source>
        <dbReference type="SAM" id="SignalP"/>
    </source>
</evidence>
<sequence>MKRHLLLAFAVLSSLVAFPACSSDDDNGKGTAVEELTINCGVAIAPATVQYALEGDKLISTTNGQRSEATRVGAASGDKPIYGTWAVPIQDTGDPALAAKYEIKYTATFRVEPGRVTASVDCSNNIHPMKSSASSPATITDTTYQILEAHQDVKKWSSLRGETTVGKSSIDTLAVQPQTVGEKDTDVAPGISFIVNQDSGGNRP</sequence>
<keyword evidence="1" id="KW-0732">Signal</keyword>
<protein>
    <submittedName>
        <fullName evidence="2">Uncharacterized protein</fullName>
    </submittedName>
</protein>
<dbReference type="EMBL" id="CP089982">
    <property type="protein sequence ID" value="WXA90500.1"/>
    <property type="molecule type" value="Genomic_DNA"/>
</dbReference>
<evidence type="ECO:0000313" key="2">
    <source>
        <dbReference type="EMBL" id="WXA90500.1"/>
    </source>
</evidence>
<dbReference type="RefSeq" id="WP_394841113.1">
    <property type="nucleotide sequence ID" value="NZ_CP089982.1"/>
</dbReference>